<name>A0A9W6H406_9MICO</name>
<proteinExistence type="predicted"/>
<dbReference type="Proteomes" id="UP001142462">
    <property type="component" value="Unassembled WGS sequence"/>
</dbReference>
<organism evidence="1 2">
    <name type="scientific">Microbacterium barkeri</name>
    <dbReference type="NCBI Taxonomy" id="33917"/>
    <lineage>
        <taxon>Bacteria</taxon>
        <taxon>Bacillati</taxon>
        <taxon>Actinomycetota</taxon>
        <taxon>Actinomycetes</taxon>
        <taxon>Micrococcales</taxon>
        <taxon>Microbacteriaceae</taxon>
        <taxon>Microbacterium</taxon>
    </lineage>
</organism>
<sequence length="236" mass="25789">MVFASELGVDVSAPVTRDLPFLSVRVAQADRHFPSKGSYAHDVAALLDALLGMAGCIVHAKEALDGRWVLRATDASSNDIGVTVVEQERGPLYGAVRLWRLALRARLGAVPPALSPRPRSAEEAQTQVKKFVRQRQRDLDTLLDTFPDVQRSHLLDQLRPLGLTFFIGESEEIWGAKDWPMSYVATVETCLLPNPPVERLGQTSASHFLDGGPAHAAATDVQKAIEQLTDFSGWLA</sequence>
<protein>
    <submittedName>
        <fullName evidence="1">Uncharacterized protein</fullName>
    </submittedName>
</protein>
<reference evidence="1" key="2">
    <citation type="submission" date="2023-01" db="EMBL/GenBank/DDBJ databases">
        <authorList>
            <person name="Sun Q."/>
            <person name="Evtushenko L."/>
        </authorList>
    </citation>
    <scope>NUCLEOTIDE SEQUENCE</scope>
    <source>
        <strain evidence="1">VKM Ac-1020</strain>
    </source>
</reference>
<gene>
    <name evidence="1" type="ORF">GCM10017576_17880</name>
</gene>
<comment type="caution">
    <text evidence="1">The sequence shown here is derived from an EMBL/GenBank/DDBJ whole genome shotgun (WGS) entry which is preliminary data.</text>
</comment>
<evidence type="ECO:0000313" key="1">
    <source>
        <dbReference type="EMBL" id="GLJ61658.1"/>
    </source>
</evidence>
<evidence type="ECO:0000313" key="2">
    <source>
        <dbReference type="Proteomes" id="UP001142462"/>
    </source>
</evidence>
<dbReference type="AlphaFoldDB" id="A0A9W6H406"/>
<accession>A0A9W6H406</accession>
<dbReference type="EMBL" id="BSEJ01000007">
    <property type="protein sequence ID" value="GLJ61658.1"/>
    <property type="molecule type" value="Genomic_DNA"/>
</dbReference>
<reference evidence="1" key="1">
    <citation type="journal article" date="2014" name="Int. J. Syst. Evol. Microbiol.">
        <title>Complete genome sequence of Corynebacterium casei LMG S-19264T (=DSM 44701T), isolated from a smear-ripened cheese.</title>
        <authorList>
            <consortium name="US DOE Joint Genome Institute (JGI-PGF)"/>
            <person name="Walter F."/>
            <person name="Albersmeier A."/>
            <person name="Kalinowski J."/>
            <person name="Ruckert C."/>
        </authorList>
    </citation>
    <scope>NUCLEOTIDE SEQUENCE</scope>
    <source>
        <strain evidence="1">VKM Ac-1020</strain>
    </source>
</reference>
<keyword evidence="2" id="KW-1185">Reference proteome</keyword>